<dbReference type="SMART" id="SM00292">
    <property type="entry name" value="BRCT"/>
    <property type="match status" value="5"/>
</dbReference>
<dbReference type="SUPFAM" id="SSF52113">
    <property type="entry name" value="BRCT domain"/>
    <property type="match status" value="4"/>
</dbReference>
<sequence>MTSYGRKFGESKSVPLFCNVKYDFHRTLTTSKCNQLEKILNNNGAERCYHEQGGLSSQEATETTHIISTRKVEDVNEKDLFVVTPAWVEAAARNGFVHDPKYYKPDPQLFFSGMVVATCNLSTHDNSAIKGAVERFGGQYSQELMNDVTHVIASSDHGDRYKKATKLANVQILHPQFMHDCVKNERLVRPDEYLMPDPICLHQKKEIESKAPRTDKEMDSLMPLHNAVFQYPGFNYKENKLFWPRDLEVTEPYLKGHCFYFVQDNDYLSLRNFDWKGRLEKAGAKISNSYNDKVTVVVCKYRDSPEYIRACRDGKIVATMWWVSNTLMRQSFESPTRRLLDYPMPRGGIPGMENVAVVISGFRGVARNFIRHLVHRCGCKFKVTIDSSVTHLITSSTTAKYREAREAGIPIVNHLWLEDCYQRWEKLPIDDRRYTHFPDDRIVNKMVADTKLIPKDLEKWWKEGLEKPAQVDRKRDNVPSSSTKREEPSKAATPTATPSPPPSTTTISQPRQAARKAASKLEDVFIPDMNKYQQEVKSGYSMAGEEMSDEPSKEEEDDKRKDDEESTMMDIDNNKATGSKRRLQPESSESNSTQKKKKKLDSLKGLLSDAESIQQVNTSSTSKTIKIVTSSINLDRREKNGILDLGGQMVENVTQATHLLVEKALRTPKFLCAINLGLTIVHHNWLRKCIEEHTWLDASEFAVQDKVMEKKYDFNLEESLSIAKSRVVPGKHPHGTWLSGFEVYVLQSNKAEALKSIIDTAARRLKELLRPDSEHQLLVVSDPEEKSKWGDYSKQSVPIYDVELIIVGALRQKLDVDDFRLA</sequence>
<dbReference type="Gene3D" id="3.40.50.10190">
    <property type="entry name" value="BRCT domain"/>
    <property type="match status" value="5"/>
</dbReference>
<reference evidence="3" key="1">
    <citation type="journal article" date="2014" name="Genome Announc.">
        <title>De novo whole-genome sequence and genome annotation of Lichtheimia ramosa.</title>
        <authorList>
            <person name="Linde J."/>
            <person name="Schwartze V."/>
            <person name="Binder U."/>
            <person name="Lass-Florl C."/>
            <person name="Voigt K."/>
            <person name="Horn F."/>
        </authorList>
    </citation>
    <scope>NUCLEOTIDE SEQUENCE</scope>
    <source>
        <strain evidence="3">JMRC FSU:6197</strain>
    </source>
</reference>
<dbReference type="OrthoDB" id="342264at2759"/>
<dbReference type="PROSITE" id="PS50172">
    <property type="entry name" value="BRCT"/>
    <property type="match status" value="4"/>
</dbReference>
<dbReference type="Pfam" id="PF16589">
    <property type="entry name" value="BRCT_2"/>
    <property type="match status" value="1"/>
</dbReference>
<dbReference type="AlphaFoldDB" id="A0A077WXW7"/>
<feature type="domain" description="BRCT" evidence="2">
    <location>
        <begin position="106"/>
        <end position="195"/>
    </location>
</feature>
<evidence type="ECO:0000313" key="3">
    <source>
        <dbReference type="EMBL" id="CDS12034.1"/>
    </source>
</evidence>
<dbReference type="CDD" id="cd17711">
    <property type="entry name" value="BRCT_PAXIP1_rpt3"/>
    <property type="match status" value="1"/>
</dbReference>
<dbReference type="Pfam" id="PF00533">
    <property type="entry name" value="BRCT"/>
    <property type="match status" value="1"/>
</dbReference>
<feature type="region of interest" description="Disordered" evidence="1">
    <location>
        <begin position="468"/>
        <end position="526"/>
    </location>
</feature>
<evidence type="ECO:0000256" key="1">
    <source>
        <dbReference type="SAM" id="MobiDB-lite"/>
    </source>
</evidence>
<protein>
    <recommendedName>
        <fullName evidence="2">BRCT domain-containing protein</fullName>
    </recommendedName>
</protein>
<dbReference type="GO" id="GO:0035361">
    <property type="term" value="C:Cul8-RING ubiquitin ligase complex"/>
    <property type="evidence" value="ECO:0007669"/>
    <property type="project" value="TreeGrafter"/>
</dbReference>
<name>A0A077WXW7_9FUNG</name>
<dbReference type="InterPro" id="IPR001357">
    <property type="entry name" value="BRCT_dom"/>
</dbReference>
<feature type="compositionally biased region" description="Acidic residues" evidence="1">
    <location>
        <begin position="546"/>
        <end position="557"/>
    </location>
</feature>
<dbReference type="EMBL" id="LK023357">
    <property type="protein sequence ID" value="CDS12034.1"/>
    <property type="molecule type" value="Genomic_DNA"/>
</dbReference>
<dbReference type="GO" id="GO:1990683">
    <property type="term" value="P:DNA double-strand break attachment to nuclear envelope"/>
    <property type="evidence" value="ECO:0007669"/>
    <property type="project" value="TreeGrafter"/>
</dbReference>
<feature type="region of interest" description="Disordered" evidence="1">
    <location>
        <begin position="540"/>
        <end position="601"/>
    </location>
</feature>
<organism evidence="3">
    <name type="scientific">Lichtheimia ramosa</name>
    <dbReference type="NCBI Taxonomy" id="688394"/>
    <lineage>
        <taxon>Eukaryota</taxon>
        <taxon>Fungi</taxon>
        <taxon>Fungi incertae sedis</taxon>
        <taxon>Mucoromycota</taxon>
        <taxon>Mucoromycotina</taxon>
        <taxon>Mucoromycetes</taxon>
        <taxon>Mucorales</taxon>
        <taxon>Lichtheimiaceae</taxon>
        <taxon>Lichtheimia</taxon>
    </lineage>
</organism>
<dbReference type="PANTHER" id="PTHR47667:SF1">
    <property type="entry name" value="REGULATOR OF TY1 TRANSPOSITION PROTEIN 107"/>
    <property type="match status" value="1"/>
</dbReference>
<dbReference type="PANTHER" id="PTHR47667">
    <property type="entry name" value="REGULATOR OF TY1 TRANSPOSITION PROTEIN 107"/>
    <property type="match status" value="1"/>
</dbReference>
<accession>A0A077WXW7</accession>
<dbReference type="CDD" id="cd00027">
    <property type="entry name" value="BRCT"/>
    <property type="match status" value="1"/>
</dbReference>
<dbReference type="CDD" id="cd18436">
    <property type="entry name" value="BRCT_BRC1_like_rpt2"/>
    <property type="match status" value="1"/>
</dbReference>
<dbReference type="Pfam" id="PF16770">
    <property type="entry name" value="RTT107_BRCT_5"/>
    <property type="match status" value="1"/>
</dbReference>
<evidence type="ECO:0000259" key="2">
    <source>
        <dbReference type="PROSITE" id="PS50172"/>
    </source>
</evidence>
<dbReference type="CDD" id="cd18432">
    <property type="entry name" value="BRCT_PAXIP1_rpt6_like"/>
    <property type="match status" value="1"/>
</dbReference>
<feature type="domain" description="BRCT" evidence="2">
    <location>
        <begin position="352"/>
        <end position="434"/>
    </location>
</feature>
<feature type="compositionally biased region" description="Basic and acidic residues" evidence="1">
    <location>
        <begin position="468"/>
        <end position="489"/>
    </location>
</feature>
<dbReference type="Pfam" id="PF12738">
    <property type="entry name" value="PTCB-BRCT"/>
    <property type="match status" value="2"/>
</dbReference>
<dbReference type="GO" id="GO:0006302">
    <property type="term" value="P:double-strand break repair"/>
    <property type="evidence" value="ECO:0007669"/>
    <property type="project" value="TreeGrafter"/>
</dbReference>
<dbReference type="InterPro" id="IPR053036">
    <property type="entry name" value="CellCycle_DNARepair_Reg"/>
</dbReference>
<feature type="domain" description="BRCT" evidence="2">
    <location>
        <begin position="642"/>
        <end position="703"/>
    </location>
</feature>
<feature type="domain" description="BRCT" evidence="2">
    <location>
        <begin position="12"/>
        <end position="105"/>
    </location>
</feature>
<proteinExistence type="predicted"/>
<gene>
    <name evidence="3" type="ORF">LRAMOSA04229</name>
</gene>
<dbReference type="CDD" id="cd17744">
    <property type="entry name" value="BRCT_MDC1_rpt1"/>
    <property type="match status" value="1"/>
</dbReference>
<dbReference type="InterPro" id="IPR036420">
    <property type="entry name" value="BRCT_dom_sf"/>
</dbReference>
<dbReference type="GO" id="GO:0005634">
    <property type="term" value="C:nucleus"/>
    <property type="evidence" value="ECO:0007669"/>
    <property type="project" value="TreeGrafter"/>
</dbReference>